<keyword evidence="4" id="KW-1185">Reference proteome</keyword>
<proteinExistence type="predicted"/>
<feature type="region of interest" description="Disordered" evidence="1">
    <location>
        <begin position="1"/>
        <end position="33"/>
    </location>
</feature>
<dbReference type="Proteomes" id="UP000313359">
    <property type="component" value="Unassembled WGS sequence"/>
</dbReference>
<accession>A0A5C2RP90</accession>
<evidence type="ECO:0000256" key="1">
    <source>
        <dbReference type="SAM" id="MobiDB-lite"/>
    </source>
</evidence>
<evidence type="ECO:0000313" key="3">
    <source>
        <dbReference type="EMBL" id="RPD53442.1"/>
    </source>
</evidence>
<dbReference type="OrthoDB" id="2122982at2759"/>
<feature type="domain" description="EF-hand" evidence="2">
    <location>
        <begin position="492"/>
        <end position="527"/>
    </location>
</feature>
<dbReference type="InterPro" id="IPR018247">
    <property type="entry name" value="EF_Hand_1_Ca_BS"/>
</dbReference>
<protein>
    <recommendedName>
        <fullName evidence="2">EF-hand domain-containing protein</fullName>
    </recommendedName>
</protein>
<organism evidence="3 4">
    <name type="scientific">Lentinus tigrinus ALCF2SS1-6</name>
    <dbReference type="NCBI Taxonomy" id="1328759"/>
    <lineage>
        <taxon>Eukaryota</taxon>
        <taxon>Fungi</taxon>
        <taxon>Dikarya</taxon>
        <taxon>Basidiomycota</taxon>
        <taxon>Agaricomycotina</taxon>
        <taxon>Agaricomycetes</taxon>
        <taxon>Polyporales</taxon>
        <taxon>Polyporaceae</taxon>
        <taxon>Lentinus</taxon>
    </lineage>
</organism>
<gene>
    <name evidence="3" type="ORF">L227DRAFT_536034</name>
</gene>
<name>A0A5C2RP90_9APHY</name>
<feature type="region of interest" description="Disordered" evidence="1">
    <location>
        <begin position="1118"/>
        <end position="1165"/>
    </location>
</feature>
<sequence length="1325" mass="149261">MDALPSDQPVRSTKPPDYDVSSEVHQARETLKDATRIHDERQRPDSTFGKVADAINPTAQMASNSGGLDFLLDGVNSLSESLPALVKVLDEISKIHPYIGIVVGAFKVVIELEVKRRDNDKKVNLLFLEMKNMMSALLQLQNVRPNHVGRDGITVGARLEDLVKDAAVDIKECANACDTYMRKRLLVKVIKGAIWDETLKGYVQTFADRKTAFVFALSIHTGMSIDQANDKLDELMNRMDILLEFFQKTSSYEQRTLRNIIQKAGGVEQVLQQTATMQELLDRERPLEDTVQSYRGMGARSLGHFERLRRSARTSHYLSARPSQYHPTPGNAYRESYYPTVPHFARPRTGFEGPSDDEDPRTAALAAELRELKQELADTPAAAMRKNLKIFERRFQMQQREILEEMRKVVIHEGDRVISSVLAGPHERIIDPTLYEIWKDMRWRGIVKARHLVLALHDYYMQKMEDQERDLKLDPSAPRRISEADTWTLKYLGLTELQRIIEALDDDASGYITIQEVNRFATSRPQGWSLLHWLAYWAVGWQLSMTEYKRKIQNLLGGIQRSLETVRAPNRAFVSRYLSVVKRLVDRMTLQFQGNAENIALLPRFQAYIHQEEAQLREALEIAKYDIDALDTLALVNGRKGLEKNLYVVVYLMLLHHLEIIRAGHVVILHLEELIDAETAMTIIEDGYVLRSSLLSALFQQRRLLVHQEIEDFACGMFSGSTVIIVPSDEPSRSLIGNPDEIDLTATQPPFTTLKYPPHLDEFYPVNDDGRADQTDSDNIDDSLQPLLGPWTGLIGVLYQGVPVLSILNAVFHIAPASTDQVVASPLLFQPWTSTHVDLVAEKLESDDGRTYRVTIRGNSSFFSSMYLRLRLSDDGTTLAGYCYPTYDFELPRSPDGAEEKPIPVVLKHNSSPEVMAFYPSTAEREAGRSRALWRFAISAVLYRIRQRNFSWDFIKSRRDRNRRLVSLLYYEAIRDSISGPSLAEESRRLLERALPGDLHFAGYAATDPERFPWILPPCLDPSPNCQHPGLLETTVPCVRCLSCSPASSYPGYGCVFCGVTECLYDHLLYRSPLDSSGQHCIVKTRVLGWTMNAFQEATKKSTVELLDRVGTIRKMISGSSEGADMKPGTTVERGRDPRPSPLMQAKDRLKHNGGQGDKDGDEPQEVRELATMDAGRSETATDRNSRPVLCITCTEKVTLPCWTCAECEESVTICDACDKNGGIDQGTHKSTHTLLLAYPGEDTRSRSVSPYSRSRRRRSPLPVAFAPTAVQTDGSGGVNEQRLEAVEERLTKIEDRFEAVESGVARMERMLAAALAALNVPPAT</sequence>
<dbReference type="PROSITE" id="PS50222">
    <property type="entry name" value="EF_HAND_2"/>
    <property type="match status" value="1"/>
</dbReference>
<dbReference type="GO" id="GO:0005509">
    <property type="term" value="F:calcium ion binding"/>
    <property type="evidence" value="ECO:0007669"/>
    <property type="project" value="InterPro"/>
</dbReference>
<evidence type="ECO:0000313" key="4">
    <source>
        <dbReference type="Proteomes" id="UP000313359"/>
    </source>
</evidence>
<dbReference type="STRING" id="1328759.A0A5C2RP90"/>
<reference evidence="3" key="1">
    <citation type="journal article" date="2018" name="Genome Biol. Evol.">
        <title>Genomics and development of Lentinus tigrinus, a white-rot wood-decaying mushroom with dimorphic fruiting bodies.</title>
        <authorList>
            <person name="Wu B."/>
            <person name="Xu Z."/>
            <person name="Knudson A."/>
            <person name="Carlson A."/>
            <person name="Chen N."/>
            <person name="Kovaka S."/>
            <person name="LaButti K."/>
            <person name="Lipzen A."/>
            <person name="Pennachio C."/>
            <person name="Riley R."/>
            <person name="Schakwitz W."/>
            <person name="Umezawa K."/>
            <person name="Ohm R.A."/>
            <person name="Grigoriev I.V."/>
            <person name="Nagy L.G."/>
            <person name="Gibbons J."/>
            <person name="Hibbett D."/>
        </authorList>
    </citation>
    <scope>NUCLEOTIDE SEQUENCE [LARGE SCALE GENOMIC DNA]</scope>
    <source>
        <strain evidence="3">ALCF2SS1-6</strain>
    </source>
</reference>
<dbReference type="InterPro" id="IPR002048">
    <property type="entry name" value="EF_hand_dom"/>
</dbReference>
<evidence type="ECO:0000259" key="2">
    <source>
        <dbReference type="PROSITE" id="PS50222"/>
    </source>
</evidence>
<dbReference type="EMBL" id="ML122322">
    <property type="protein sequence ID" value="RPD53442.1"/>
    <property type="molecule type" value="Genomic_DNA"/>
</dbReference>
<dbReference type="PROSITE" id="PS00018">
    <property type="entry name" value="EF_HAND_1"/>
    <property type="match status" value="1"/>
</dbReference>